<evidence type="ECO:0000256" key="3">
    <source>
        <dbReference type="ARBA" id="ARBA00022475"/>
    </source>
</evidence>
<keyword evidence="12" id="KW-1185">Reference proteome</keyword>
<evidence type="ECO:0000256" key="4">
    <source>
        <dbReference type="ARBA" id="ARBA00022692"/>
    </source>
</evidence>
<evidence type="ECO:0000256" key="8">
    <source>
        <dbReference type="ARBA" id="ARBA00022989"/>
    </source>
</evidence>
<dbReference type="EMBL" id="JAUSRB010000002">
    <property type="protein sequence ID" value="MDP9865462.1"/>
    <property type="molecule type" value="Genomic_DNA"/>
</dbReference>
<keyword evidence="6" id="KW-0378">Hydrolase</keyword>
<dbReference type="PANTHER" id="PTHR40765">
    <property type="entry name" value="ESX-2 SECRETION SYSTEM ATPASE ECCB2"/>
    <property type="match status" value="1"/>
</dbReference>
<reference evidence="11 12" key="1">
    <citation type="submission" date="2023-07" db="EMBL/GenBank/DDBJ databases">
        <title>Sequencing the genomes of 1000 actinobacteria strains.</title>
        <authorList>
            <person name="Klenk H.-P."/>
        </authorList>
    </citation>
    <scope>NUCLEOTIDE SEQUENCE [LARGE SCALE GENOMIC DNA]</scope>
    <source>
        <strain evidence="11 12">DSM 44109</strain>
    </source>
</reference>
<dbReference type="Pfam" id="PF05108">
    <property type="entry name" value="T7SS_ESX1_EccB"/>
    <property type="match status" value="1"/>
</dbReference>
<evidence type="ECO:0000256" key="9">
    <source>
        <dbReference type="ARBA" id="ARBA00023136"/>
    </source>
</evidence>
<dbReference type="RefSeq" id="WP_306864850.1">
    <property type="nucleotide sequence ID" value="NZ_JAUSRB010000002.1"/>
</dbReference>
<dbReference type="Proteomes" id="UP001230426">
    <property type="component" value="Unassembled WGS sequence"/>
</dbReference>
<sequence>MQTRRDLYQAYKLMTQRLGMALLQGEPDLPESPMRRHNVAMFGSILVAVLVTAVFGILGLLWPGNATKLTQPGTLIVEEESGATFVYSAPQGKMIPVDNVTSARLLLGEGEVKVRTVTAASLAGFPRGALVGIPGAPKSLPAHDRLVRTPWSACVVEGVDANGERRPYTSLVGGLDIGGRPIGADTGMVVEEGGQVWLLWSDQRMRVPAKSMPALTQEQPRQVPSAWLNALPIGPDFQSPSIPGLGTAARGPDGRRSAVGRVFTVPSMTGGAPKWYVLLSDGLADLTPTQAALLLGDPAIKKAYGRMKPLPADLAPAEANGMKHSATKLGGEELPPTMPKLTTAPPTSPLCAVYANTERGSARAALTVGSTARIPPPPRGWFNQEVVDQVVLPPGRGALVGLLPGNGRMDAIGPLFLISDQGRRHSVPSADVLSILGYTPQEVAPLPAHLVRLIPEGPVLDPAAARTPIQVSQPAPVRSPGAQG</sequence>
<comment type="subcellular location">
    <subcellularLocation>
        <location evidence="1">Cell membrane</location>
        <topology evidence="1">Single-pass membrane protein</topology>
    </subcellularLocation>
</comment>
<gene>
    <name evidence="11" type="ORF">J2S55_004728</name>
</gene>
<dbReference type="Gene3D" id="3.30.2390.20">
    <property type="entry name" value="Type VII secretion system EccB, repeat 1 domain"/>
    <property type="match status" value="1"/>
</dbReference>
<proteinExistence type="inferred from homology"/>
<evidence type="ECO:0000256" key="5">
    <source>
        <dbReference type="ARBA" id="ARBA00022741"/>
    </source>
</evidence>
<keyword evidence="4 10" id="KW-0812">Transmembrane</keyword>
<dbReference type="PANTHER" id="PTHR40765:SF2">
    <property type="entry name" value="ESX-2 SECRETION SYSTEM ATPASE ECCB2"/>
    <property type="match status" value="1"/>
</dbReference>
<dbReference type="NCBIfam" id="TIGR03919">
    <property type="entry name" value="T7SS_EccB"/>
    <property type="match status" value="1"/>
</dbReference>
<dbReference type="InterPro" id="IPR042485">
    <property type="entry name" value="T7SS_EccB_R3"/>
</dbReference>
<protein>
    <submittedName>
        <fullName evidence="11">Type VII secretion protein EccB</fullName>
    </submittedName>
</protein>
<keyword evidence="7" id="KW-0067">ATP-binding</keyword>
<organism evidence="11 12">
    <name type="scientific">Streptosporangium brasiliense</name>
    <dbReference type="NCBI Taxonomy" id="47480"/>
    <lineage>
        <taxon>Bacteria</taxon>
        <taxon>Bacillati</taxon>
        <taxon>Actinomycetota</taxon>
        <taxon>Actinomycetes</taxon>
        <taxon>Streptosporangiales</taxon>
        <taxon>Streptosporangiaceae</taxon>
        <taxon>Streptosporangium</taxon>
    </lineage>
</organism>
<feature type="transmembrane region" description="Helical" evidence="10">
    <location>
        <begin position="39"/>
        <end position="62"/>
    </location>
</feature>
<evidence type="ECO:0000256" key="7">
    <source>
        <dbReference type="ARBA" id="ARBA00022840"/>
    </source>
</evidence>
<keyword evidence="3" id="KW-1003">Cell membrane</keyword>
<evidence type="ECO:0000256" key="10">
    <source>
        <dbReference type="SAM" id="Phobius"/>
    </source>
</evidence>
<keyword evidence="5" id="KW-0547">Nucleotide-binding</keyword>
<evidence type="ECO:0000256" key="2">
    <source>
        <dbReference type="ARBA" id="ARBA00008149"/>
    </source>
</evidence>
<evidence type="ECO:0000313" key="12">
    <source>
        <dbReference type="Proteomes" id="UP001230426"/>
    </source>
</evidence>
<evidence type="ECO:0000256" key="1">
    <source>
        <dbReference type="ARBA" id="ARBA00004162"/>
    </source>
</evidence>
<accession>A0ABT9R9A8</accession>
<keyword evidence="9 10" id="KW-0472">Membrane</keyword>
<evidence type="ECO:0000313" key="11">
    <source>
        <dbReference type="EMBL" id="MDP9865462.1"/>
    </source>
</evidence>
<comment type="caution">
    <text evidence="11">The sequence shown here is derived from an EMBL/GenBank/DDBJ whole genome shotgun (WGS) entry which is preliminary data.</text>
</comment>
<keyword evidence="8 10" id="KW-1133">Transmembrane helix</keyword>
<dbReference type="InterPro" id="IPR007795">
    <property type="entry name" value="T7SS_EccB"/>
</dbReference>
<name>A0ABT9R9A8_9ACTN</name>
<evidence type="ECO:0000256" key="6">
    <source>
        <dbReference type="ARBA" id="ARBA00022801"/>
    </source>
</evidence>
<comment type="similarity">
    <text evidence="2">Belongs to the EccB family.</text>
</comment>
<dbReference type="Gene3D" id="2.40.50.910">
    <property type="entry name" value="Type VII secretion system EccB, repeat 3 domain"/>
    <property type="match status" value="1"/>
</dbReference>
<dbReference type="InterPro" id="IPR044857">
    <property type="entry name" value="T7SS_EccB_R1"/>
</dbReference>